<evidence type="ECO:0000313" key="2">
    <source>
        <dbReference type="EMBL" id="GAA3541510.1"/>
    </source>
</evidence>
<gene>
    <name evidence="2" type="ORF">GCM10022263_30890</name>
</gene>
<name>A0ABP6VVJ9_9ACTN</name>
<proteinExistence type="predicted"/>
<dbReference type="NCBIfam" id="TIGR00199">
    <property type="entry name" value="PncC_domain"/>
    <property type="match status" value="1"/>
</dbReference>
<comment type="caution">
    <text evidence="2">The sequence shown here is derived from an EMBL/GenBank/DDBJ whole genome shotgun (WGS) entry which is preliminary data.</text>
</comment>
<evidence type="ECO:0000313" key="3">
    <source>
        <dbReference type="Proteomes" id="UP001500301"/>
    </source>
</evidence>
<reference evidence="3" key="1">
    <citation type="journal article" date="2019" name="Int. J. Syst. Evol. Microbiol.">
        <title>The Global Catalogue of Microorganisms (GCM) 10K type strain sequencing project: providing services to taxonomists for standard genome sequencing and annotation.</title>
        <authorList>
            <consortium name="The Broad Institute Genomics Platform"/>
            <consortium name="The Broad Institute Genome Sequencing Center for Infectious Disease"/>
            <person name="Wu L."/>
            <person name="Ma J."/>
        </authorList>
    </citation>
    <scope>NUCLEOTIDE SEQUENCE [LARGE SCALE GENOMIC DNA]</scope>
    <source>
        <strain evidence="3">JCM 17460</strain>
    </source>
</reference>
<feature type="domain" description="CinA C-terminal" evidence="1">
    <location>
        <begin position="3"/>
        <end position="151"/>
    </location>
</feature>
<dbReference type="RefSeq" id="WP_218233712.1">
    <property type="nucleotide sequence ID" value="NZ_BAABBB010000018.1"/>
</dbReference>
<dbReference type="Proteomes" id="UP001500301">
    <property type="component" value="Unassembled WGS sequence"/>
</dbReference>
<accession>A0ABP6VVJ9</accession>
<sequence length="175" mass="17469">MESPAEALVRVLRDAGASVATAESLTGGRLAARLTEAPGSSVVYAGGVVSYQTHIKVEVLGVPQDLVEAHGVVSAECARAMADGARRLLGTAYALSTTGVAGPDRQEGKPVGTVYVGLAGPGGTRVLDLTLAGDRSQIQAATVDAAVGALIAELDGEHAAARSRAGQPPEDSGLG</sequence>
<dbReference type="Pfam" id="PF02464">
    <property type="entry name" value="CinA"/>
    <property type="match status" value="1"/>
</dbReference>
<dbReference type="EMBL" id="BAABBB010000018">
    <property type="protein sequence ID" value="GAA3541510.1"/>
    <property type="molecule type" value="Genomic_DNA"/>
</dbReference>
<keyword evidence="3" id="KW-1185">Reference proteome</keyword>
<dbReference type="InterPro" id="IPR008136">
    <property type="entry name" value="CinA_C"/>
</dbReference>
<evidence type="ECO:0000259" key="1">
    <source>
        <dbReference type="Pfam" id="PF02464"/>
    </source>
</evidence>
<protein>
    <recommendedName>
        <fullName evidence="1">CinA C-terminal domain-containing protein</fullName>
    </recommendedName>
</protein>
<organism evidence="2 3">
    <name type="scientific">Nocardioides daeguensis</name>
    <dbReference type="NCBI Taxonomy" id="908359"/>
    <lineage>
        <taxon>Bacteria</taxon>
        <taxon>Bacillati</taxon>
        <taxon>Actinomycetota</taxon>
        <taxon>Actinomycetes</taxon>
        <taxon>Propionibacteriales</taxon>
        <taxon>Nocardioidaceae</taxon>
        <taxon>Nocardioides</taxon>
    </lineage>
</organism>